<evidence type="ECO:0000313" key="2">
    <source>
        <dbReference type="EMBL" id="HIW95824.1"/>
    </source>
</evidence>
<feature type="transmembrane region" description="Helical" evidence="1">
    <location>
        <begin position="75"/>
        <end position="93"/>
    </location>
</feature>
<evidence type="ECO:0000256" key="1">
    <source>
        <dbReference type="SAM" id="Phobius"/>
    </source>
</evidence>
<accession>A0A9D1RX90</accession>
<feature type="transmembrane region" description="Helical" evidence="1">
    <location>
        <begin position="114"/>
        <end position="135"/>
    </location>
</feature>
<dbReference type="Proteomes" id="UP000824189">
    <property type="component" value="Unassembled WGS sequence"/>
</dbReference>
<proteinExistence type="predicted"/>
<feature type="transmembrane region" description="Helical" evidence="1">
    <location>
        <begin position="155"/>
        <end position="179"/>
    </location>
</feature>
<name>A0A9D1RX90_9CORY</name>
<evidence type="ECO:0000313" key="3">
    <source>
        <dbReference type="Proteomes" id="UP000824189"/>
    </source>
</evidence>
<protein>
    <submittedName>
        <fullName evidence="2">GAP family protein</fullName>
    </submittedName>
</protein>
<dbReference type="InterPro" id="IPR021315">
    <property type="entry name" value="Gap/Sap"/>
</dbReference>
<feature type="transmembrane region" description="Helical" evidence="1">
    <location>
        <begin position="40"/>
        <end position="63"/>
    </location>
</feature>
<reference evidence="2" key="1">
    <citation type="journal article" date="2021" name="PeerJ">
        <title>Extensive microbial diversity within the chicken gut microbiome revealed by metagenomics and culture.</title>
        <authorList>
            <person name="Gilroy R."/>
            <person name="Ravi A."/>
            <person name="Getino M."/>
            <person name="Pursley I."/>
            <person name="Horton D.L."/>
            <person name="Alikhan N.F."/>
            <person name="Baker D."/>
            <person name="Gharbi K."/>
            <person name="Hall N."/>
            <person name="Watson M."/>
            <person name="Adriaenssens E.M."/>
            <person name="Foster-Nyarko E."/>
            <person name="Jarju S."/>
            <person name="Secka A."/>
            <person name="Antonio M."/>
            <person name="Oren A."/>
            <person name="Chaudhuri R.R."/>
            <person name="La Ragione R."/>
            <person name="Hildebrand F."/>
            <person name="Pallen M.J."/>
        </authorList>
    </citation>
    <scope>NUCLEOTIDE SEQUENCE</scope>
    <source>
        <strain evidence="2">4376</strain>
    </source>
</reference>
<dbReference type="EMBL" id="DXFZ01000057">
    <property type="protein sequence ID" value="HIW95824.1"/>
    <property type="molecule type" value="Genomic_DNA"/>
</dbReference>
<keyword evidence="1" id="KW-0812">Transmembrane</keyword>
<gene>
    <name evidence="2" type="ORF">H9867_04990</name>
</gene>
<sequence length="222" mass="23976">MIVLQLIGLALVDSLSAGTLVIPLGLLLIWGRMRWRSYSVYLSTVALVYLMLGVGLLFGLRVVFDVASELQDERWFSWVKLVLGVALAAYGILSPNPKKKPSGTSPVKQRLGSAGPAAMVGLGLTAAVAEAATMLPYLAAMAITQDLSVAFPFKILVVVFYCLVMILPAVVIGIGAAKVGSLTSPRFQRFTDRMQYEAKVTVLWIAAIVGVWLAQTSFWELN</sequence>
<dbReference type="Pfam" id="PF11139">
    <property type="entry name" value="SfLAP"/>
    <property type="match status" value="1"/>
</dbReference>
<comment type="caution">
    <text evidence="2">The sequence shown here is derived from an EMBL/GenBank/DDBJ whole genome shotgun (WGS) entry which is preliminary data.</text>
</comment>
<dbReference type="AlphaFoldDB" id="A0A9D1RX90"/>
<keyword evidence="1" id="KW-0472">Membrane</keyword>
<feature type="transmembrane region" description="Helical" evidence="1">
    <location>
        <begin position="6"/>
        <end position="28"/>
    </location>
</feature>
<keyword evidence="1" id="KW-1133">Transmembrane helix</keyword>
<reference evidence="2" key="2">
    <citation type="submission" date="2021-04" db="EMBL/GenBank/DDBJ databases">
        <authorList>
            <person name="Gilroy R."/>
        </authorList>
    </citation>
    <scope>NUCLEOTIDE SEQUENCE</scope>
    <source>
        <strain evidence="2">4376</strain>
    </source>
</reference>
<feature type="transmembrane region" description="Helical" evidence="1">
    <location>
        <begin position="200"/>
        <end position="219"/>
    </location>
</feature>
<organism evidence="2 3">
    <name type="scientific">Candidatus Corynebacterium gallistercoris</name>
    <dbReference type="NCBI Taxonomy" id="2838530"/>
    <lineage>
        <taxon>Bacteria</taxon>
        <taxon>Bacillati</taxon>
        <taxon>Actinomycetota</taxon>
        <taxon>Actinomycetes</taxon>
        <taxon>Mycobacteriales</taxon>
        <taxon>Corynebacteriaceae</taxon>
        <taxon>Corynebacterium</taxon>
    </lineage>
</organism>